<dbReference type="InterPro" id="IPR001584">
    <property type="entry name" value="Integrase_cat-core"/>
</dbReference>
<dbReference type="Proteomes" id="UP000507470">
    <property type="component" value="Unassembled WGS sequence"/>
</dbReference>
<dbReference type="PANTHER" id="PTHR37984:SF5">
    <property type="entry name" value="PROTEIN NYNRIN-LIKE"/>
    <property type="match status" value="1"/>
</dbReference>
<dbReference type="SUPFAM" id="SSF56672">
    <property type="entry name" value="DNA/RNA polymerases"/>
    <property type="match status" value="1"/>
</dbReference>
<evidence type="ECO:0000256" key="1">
    <source>
        <dbReference type="ARBA" id="ARBA00023268"/>
    </source>
</evidence>
<dbReference type="InterPro" id="IPR043502">
    <property type="entry name" value="DNA/RNA_pol_sf"/>
</dbReference>
<dbReference type="InterPro" id="IPR012337">
    <property type="entry name" value="RNaseH-like_sf"/>
</dbReference>
<dbReference type="EMBL" id="CACVKT020003995">
    <property type="protein sequence ID" value="CAC5387257.1"/>
    <property type="molecule type" value="Genomic_DNA"/>
</dbReference>
<protein>
    <submittedName>
        <fullName evidence="3">Retrovirus-related Pol polyprotein from transposon 297,Retrovirus-related Pol polyprotein from transposon 17.6</fullName>
    </submittedName>
</protein>
<dbReference type="PROSITE" id="PS50994">
    <property type="entry name" value="INTEGRASE"/>
    <property type="match status" value="1"/>
</dbReference>
<sequence length="864" mass="97897">MTSEKLPGWMADLIDKGEPASTCSDLYKEIQVAERAERAVERDMRKAEIDNRINQFKQGKIGLCLDKRGQTELCSTVDEYASGMTIRLPGVSCDEVKTNKVPELDIIEGKVNSKPVSVLRDKGCSTVCVNQTFVDSDKFTGKCRDICLADGSTRECKEVWIDINTPFVSGTVLGLVLDTPFAELIIGNYFNTYIPTSVNDTAVVSNSDDSVDFSVLDPVLDPSSEPCQAVQTRAQKVKQSEGEIRIEKNTEKYSDDLPLTEPFQITNSDSNFQICTRQELIDAQKSDHTLDTIRSYITDDSDEQSYPECQRGVQKGRVSKAPLISIPPMDEPFQRIAIDFVGPLPLTENKNRYVLVCMDYATRYPEAFPLANQEAETVADTLIQLFSRVGVAKELLTDQGFSPFELLYGRHVRGPLAILKEEWEEPTDSDNSVLSYVLETRDNLQQMTELARLNEKEAKRKQKTYYDKKSRTRNLEVGQKVLVLLPTHTSKLLASWKDPYVITNKISPVDYKIKMKGTTEKIFHINMLKLWYDRSDDLESSKTEVLACLDIISSLSSTDDEVDIDFMPRVAPVIDAKETIDDATISEELSVEQKQQLGQLLFEYSDIFSDVPQVTDVIQHKVKTKTDEPVYKKPYPLPYALRNQVRVEVEKDVKGCLPLCHLEWLTQEPLLSVLCRRLCGHEDYVDSFIDDVGIFSDSWSFHLEHLRIVFQLLKEAKLTARPSKCSFGFSELEFLGHMAGNGTIKPVQDKVSAIREFPVPTTKKNVRSFLGLIGFYRKFIPKFAEISLPLTDLTKKNVPNKVKWLDIHQKSFDALKHEICKDSVLRSPDLNRKFILQTDASQFGLGAVLEQEFEDGRHPVIFIS</sequence>
<name>A0A6J8BXX0_MYTCO</name>
<dbReference type="GO" id="GO:0015074">
    <property type="term" value="P:DNA integration"/>
    <property type="evidence" value="ECO:0007669"/>
    <property type="project" value="InterPro"/>
</dbReference>
<dbReference type="InterPro" id="IPR041577">
    <property type="entry name" value="RT_RNaseH_2"/>
</dbReference>
<dbReference type="Pfam" id="PF17919">
    <property type="entry name" value="RT_RNaseH_2"/>
    <property type="match status" value="1"/>
</dbReference>
<dbReference type="Gene3D" id="3.30.70.270">
    <property type="match status" value="2"/>
</dbReference>
<dbReference type="AlphaFoldDB" id="A0A6J8BXX0"/>
<dbReference type="OrthoDB" id="6119952at2759"/>
<dbReference type="InterPro" id="IPR050951">
    <property type="entry name" value="Retrovirus_Pol_polyprotein"/>
</dbReference>
<reference evidence="3 4" key="1">
    <citation type="submission" date="2020-06" db="EMBL/GenBank/DDBJ databases">
        <authorList>
            <person name="Li R."/>
            <person name="Bekaert M."/>
        </authorList>
    </citation>
    <scope>NUCLEOTIDE SEQUENCE [LARGE SCALE GENOMIC DNA]</scope>
    <source>
        <strain evidence="4">wild</strain>
    </source>
</reference>
<evidence type="ECO:0000313" key="4">
    <source>
        <dbReference type="Proteomes" id="UP000507470"/>
    </source>
</evidence>
<dbReference type="InterPro" id="IPR043128">
    <property type="entry name" value="Rev_trsase/Diguanyl_cyclase"/>
</dbReference>
<gene>
    <name evidence="3" type="ORF">MCOR_22615</name>
</gene>
<dbReference type="FunFam" id="3.30.70.270:FF:000026">
    <property type="entry name" value="Transposon Ty3-G Gag-Pol polyprotein"/>
    <property type="match status" value="1"/>
</dbReference>
<dbReference type="Gene3D" id="3.30.420.10">
    <property type="entry name" value="Ribonuclease H-like superfamily/Ribonuclease H"/>
    <property type="match status" value="1"/>
</dbReference>
<evidence type="ECO:0000313" key="3">
    <source>
        <dbReference type="EMBL" id="CAC5387257.1"/>
    </source>
</evidence>
<dbReference type="PANTHER" id="PTHR37984">
    <property type="entry name" value="PROTEIN CBG26694"/>
    <property type="match status" value="1"/>
</dbReference>
<keyword evidence="1" id="KW-0511">Multifunctional enzyme</keyword>
<feature type="domain" description="Integrase catalytic" evidence="2">
    <location>
        <begin position="328"/>
        <end position="400"/>
    </location>
</feature>
<dbReference type="SUPFAM" id="SSF53098">
    <property type="entry name" value="Ribonuclease H-like"/>
    <property type="match status" value="1"/>
</dbReference>
<dbReference type="InterPro" id="IPR036397">
    <property type="entry name" value="RNaseH_sf"/>
</dbReference>
<keyword evidence="4" id="KW-1185">Reference proteome</keyword>
<proteinExistence type="predicted"/>
<accession>A0A6J8BXX0</accession>
<evidence type="ECO:0000259" key="2">
    <source>
        <dbReference type="PROSITE" id="PS50994"/>
    </source>
</evidence>
<dbReference type="GO" id="GO:0003676">
    <property type="term" value="F:nucleic acid binding"/>
    <property type="evidence" value="ECO:0007669"/>
    <property type="project" value="InterPro"/>
</dbReference>
<organism evidence="3 4">
    <name type="scientific">Mytilus coruscus</name>
    <name type="common">Sea mussel</name>
    <dbReference type="NCBI Taxonomy" id="42192"/>
    <lineage>
        <taxon>Eukaryota</taxon>
        <taxon>Metazoa</taxon>
        <taxon>Spiralia</taxon>
        <taxon>Lophotrochozoa</taxon>
        <taxon>Mollusca</taxon>
        <taxon>Bivalvia</taxon>
        <taxon>Autobranchia</taxon>
        <taxon>Pteriomorphia</taxon>
        <taxon>Mytilida</taxon>
        <taxon>Mytiloidea</taxon>
        <taxon>Mytilidae</taxon>
        <taxon>Mytilinae</taxon>
        <taxon>Mytilus</taxon>
    </lineage>
</organism>